<evidence type="ECO:0000313" key="2">
    <source>
        <dbReference type="EMBL" id="CAG4949836.1"/>
    </source>
</evidence>
<name>A0A8S3WAX7_PARAO</name>
<dbReference type="EMBL" id="CAJQZP010000220">
    <property type="protein sequence ID" value="CAG4949836.1"/>
    <property type="molecule type" value="Genomic_DNA"/>
</dbReference>
<evidence type="ECO:0000313" key="3">
    <source>
        <dbReference type="Proteomes" id="UP000691718"/>
    </source>
</evidence>
<evidence type="ECO:0000256" key="1">
    <source>
        <dbReference type="SAM" id="MobiDB-lite"/>
    </source>
</evidence>
<feature type="region of interest" description="Disordered" evidence="1">
    <location>
        <begin position="66"/>
        <end position="96"/>
    </location>
</feature>
<organism evidence="2 3">
    <name type="scientific">Parnassius apollo</name>
    <name type="common">Apollo butterfly</name>
    <name type="synonym">Papilio apollo</name>
    <dbReference type="NCBI Taxonomy" id="110799"/>
    <lineage>
        <taxon>Eukaryota</taxon>
        <taxon>Metazoa</taxon>
        <taxon>Ecdysozoa</taxon>
        <taxon>Arthropoda</taxon>
        <taxon>Hexapoda</taxon>
        <taxon>Insecta</taxon>
        <taxon>Pterygota</taxon>
        <taxon>Neoptera</taxon>
        <taxon>Endopterygota</taxon>
        <taxon>Lepidoptera</taxon>
        <taxon>Glossata</taxon>
        <taxon>Ditrysia</taxon>
        <taxon>Papilionoidea</taxon>
        <taxon>Papilionidae</taxon>
        <taxon>Parnassiinae</taxon>
        <taxon>Parnassini</taxon>
        <taxon>Parnassius</taxon>
        <taxon>Parnassius</taxon>
    </lineage>
</organism>
<sequence>MDLRKKPFILDPKTYHEVYAKHGKVHILAENWNLYNVKKLEDYYKKVESIRDAKRIIIERKSTIIQTETPSQSQQSTRRNQGRSRGRARGRGSANIRRDPSALLNHVYFGVKVLNTYYGDESSENAVSLLKMTKTHPSLLQRLSMVNEPKPKKKKDNWMDNQELDWFKNNIFHTTPVAIAETSQINDEDDDHSEDCDCCEPDVGEFV</sequence>
<dbReference type="AlphaFoldDB" id="A0A8S3WAX7"/>
<protein>
    <submittedName>
        <fullName evidence="2">(apollo) hypothetical protein</fullName>
    </submittedName>
</protein>
<gene>
    <name evidence="2" type="ORF">PAPOLLO_LOCUS4133</name>
</gene>
<proteinExistence type="predicted"/>
<feature type="compositionally biased region" description="Basic residues" evidence="1">
    <location>
        <begin position="80"/>
        <end position="90"/>
    </location>
</feature>
<dbReference type="OrthoDB" id="6779410at2759"/>
<dbReference type="Proteomes" id="UP000691718">
    <property type="component" value="Unassembled WGS sequence"/>
</dbReference>
<reference evidence="2" key="1">
    <citation type="submission" date="2021-04" db="EMBL/GenBank/DDBJ databases">
        <authorList>
            <person name="Tunstrom K."/>
        </authorList>
    </citation>
    <scope>NUCLEOTIDE SEQUENCE</scope>
</reference>
<keyword evidence="3" id="KW-1185">Reference proteome</keyword>
<accession>A0A8S3WAX7</accession>
<comment type="caution">
    <text evidence="2">The sequence shown here is derived from an EMBL/GenBank/DDBJ whole genome shotgun (WGS) entry which is preliminary data.</text>
</comment>